<evidence type="ECO:0000256" key="4">
    <source>
        <dbReference type="ARBA" id="ARBA00023014"/>
    </source>
</evidence>
<dbReference type="InterPro" id="IPR017896">
    <property type="entry name" value="4Fe4S_Fe-S-bd"/>
</dbReference>
<dbReference type="Gene3D" id="3.30.70.3270">
    <property type="match status" value="1"/>
</dbReference>
<gene>
    <name evidence="7" type="ordered locus">Mboo_0029</name>
</gene>
<dbReference type="HOGENOM" id="CLU_067218_4_6_2"/>
<evidence type="ECO:0000256" key="5">
    <source>
        <dbReference type="SAM" id="MobiDB-lite"/>
    </source>
</evidence>
<keyword evidence="4" id="KW-0411">Iron-sulfur</keyword>
<evidence type="ECO:0000256" key="3">
    <source>
        <dbReference type="ARBA" id="ARBA00023004"/>
    </source>
</evidence>
<proteinExistence type="predicted"/>
<keyword evidence="2" id="KW-0479">Metal-binding</keyword>
<dbReference type="STRING" id="456442.Mboo_0029"/>
<keyword evidence="1" id="KW-0004">4Fe-4S</keyword>
<dbReference type="OrthoDB" id="23478at2157"/>
<dbReference type="Pfam" id="PF13237">
    <property type="entry name" value="Fer4_10"/>
    <property type="match status" value="1"/>
</dbReference>
<keyword evidence="3" id="KW-0408">Iron</keyword>
<feature type="compositionally biased region" description="Basic and acidic residues" evidence="5">
    <location>
        <begin position="116"/>
        <end position="132"/>
    </location>
</feature>
<dbReference type="EMBL" id="CP000780">
    <property type="protein sequence ID" value="ABS54553.1"/>
    <property type="molecule type" value="Genomic_DNA"/>
</dbReference>
<sequence length="132" mass="14729">MSYFENTKTVLKSLFSRPATLMYPAKPAKKAALTRGHVTIVPEKCIACRTCQRKCPTQAIIVDVKEKTWQIDRLRCIVCNCCVETCPTKCLAMDTQYYESMTARGGIMKVTVAGPKKKEPAPEGAKPPEKKE</sequence>
<accession>A7I492</accession>
<dbReference type="GO" id="GO:0051539">
    <property type="term" value="F:4 iron, 4 sulfur cluster binding"/>
    <property type="evidence" value="ECO:0007669"/>
    <property type="project" value="UniProtKB-KW"/>
</dbReference>
<evidence type="ECO:0000256" key="2">
    <source>
        <dbReference type="ARBA" id="ARBA00022723"/>
    </source>
</evidence>
<dbReference type="GO" id="GO:0016020">
    <property type="term" value="C:membrane"/>
    <property type="evidence" value="ECO:0007669"/>
    <property type="project" value="InterPro"/>
</dbReference>
<dbReference type="PROSITE" id="PS51379">
    <property type="entry name" value="4FE4S_FER_2"/>
    <property type="match status" value="2"/>
</dbReference>
<dbReference type="eggNOG" id="arCOG01543">
    <property type="taxonomic scope" value="Archaea"/>
</dbReference>
<protein>
    <submittedName>
        <fullName evidence="7">4Fe-4S ferredoxin, iron-sulfur binding domain protein</fullName>
    </submittedName>
</protein>
<dbReference type="PROSITE" id="PS00198">
    <property type="entry name" value="4FE4S_FER_1"/>
    <property type="match status" value="2"/>
</dbReference>
<dbReference type="AlphaFoldDB" id="A7I492"/>
<reference evidence="8" key="1">
    <citation type="journal article" date="2015" name="Microbiology">
        <title>Genome of Methanoregula boonei 6A8 reveals adaptations to oligotrophic peatland environments.</title>
        <authorList>
            <person name="Braeuer S."/>
            <person name="Cadillo-Quiroz H."/>
            <person name="Kyrpides N."/>
            <person name="Woyke T."/>
            <person name="Goodwin L."/>
            <person name="Detter C."/>
            <person name="Podell S."/>
            <person name="Yavitt J.B."/>
            <person name="Zinder S.H."/>
        </authorList>
    </citation>
    <scope>NUCLEOTIDE SEQUENCE [LARGE SCALE GENOMIC DNA]</scope>
    <source>
        <strain evidence="8">DSM 21154 / JCM 14090 / 6A8</strain>
    </source>
</reference>
<dbReference type="InterPro" id="IPR010226">
    <property type="entry name" value="NADH_quinone_OxRdtase_chainI"/>
</dbReference>
<feature type="domain" description="4Fe-4S ferredoxin-type" evidence="6">
    <location>
        <begin position="36"/>
        <end position="65"/>
    </location>
</feature>
<dbReference type="SUPFAM" id="SSF54862">
    <property type="entry name" value="4Fe-4S ferredoxins"/>
    <property type="match status" value="1"/>
</dbReference>
<evidence type="ECO:0000313" key="7">
    <source>
        <dbReference type="EMBL" id="ABS54553.1"/>
    </source>
</evidence>
<evidence type="ECO:0000256" key="1">
    <source>
        <dbReference type="ARBA" id="ARBA00022485"/>
    </source>
</evidence>
<feature type="region of interest" description="Disordered" evidence="5">
    <location>
        <begin position="113"/>
        <end position="132"/>
    </location>
</feature>
<dbReference type="Proteomes" id="UP000002408">
    <property type="component" value="Chromosome"/>
</dbReference>
<keyword evidence="8" id="KW-1185">Reference proteome</keyword>
<evidence type="ECO:0000259" key="6">
    <source>
        <dbReference type="PROSITE" id="PS51379"/>
    </source>
</evidence>
<organism evidence="7 8">
    <name type="scientific">Methanoregula boonei (strain DSM 21154 / JCM 14090 / 6A8)</name>
    <dbReference type="NCBI Taxonomy" id="456442"/>
    <lineage>
        <taxon>Archaea</taxon>
        <taxon>Methanobacteriati</taxon>
        <taxon>Methanobacteriota</taxon>
        <taxon>Stenosarchaea group</taxon>
        <taxon>Methanomicrobia</taxon>
        <taxon>Methanomicrobiales</taxon>
        <taxon>Methanoregulaceae</taxon>
        <taxon>Methanoregula</taxon>
    </lineage>
</organism>
<dbReference type="GO" id="GO:0046872">
    <property type="term" value="F:metal ion binding"/>
    <property type="evidence" value="ECO:0007669"/>
    <property type="project" value="UniProtKB-KW"/>
</dbReference>
<dbReference type="RefSeq" id="WP_011991041.1">
    <property type="nucleotide sequence ID" value="NC_009712.1"/>
</dbReference>
<dbReference type="GO" id="GO:0016651">
    <property type="term" value="F:oxidoreductase activity, acting on NAD(P)H"/>
    <property type="evidence" value="ECO:0007669"/>
    <property type="project" value="InterPro"/>
</dbReference>
<dbReference type="PANTHER" id="PTHR10849">
    <property type="entry name" value="NADH DEHYDROGENASE UBIQUINONE IRON-SULFUR PROTEIN 8, MITOCHONDRIAL"/>
    <property type="match status" value="1"/>
</dbReference>
<dbReference type="GeneID" id="5410205"/>
<name>A7I492_METB6</name>
<feature type="domain" description="4Fe-4S ferredoxin-type" evidence="6">
    <location>
        <begin position="67"/>
        <end position="96"/>
    </location>
</feature>
<dbReference type="KEGG" id="mbn:Mboo_0029"/>
<evidence type="ECO:0000313" key="8">
    <source>
        <dbReference type="Proteomes" id="UP000002408"/>
    </source>
</evidence>
<dbReference type="InterPro" id="IPR017900">
    <property type="entry name" value="4Fe4S_Fe_S_CS"/>
</dbReference>